<dbReference type="EMBL" id="JH711582">
    <property type="protein sequence ID" value="EIW78427.1"/>
    <property type="molecule type" value="Genomic_DNA"/>
</dbReference>
<dbReference type="KEGG" id="cput:CONPUDRAFT_108327"/>
<dbReference type="OrthoDB" id="3191568at2759"/>
<evidence type="ECO:0000313" key="2">
    <source>
        <dbReference type="Proteomes" id="UP000053558"/>
    </source>
</evidence>
<organism evidence="1 2">
    <name type="scientific">Coniophora puteana (strain RWD-64-598)</name>
    <name type="common">Brown rot fungus</name>
    <dbReference type="NCBI Taxonomy" id="741705"/>
    <lineage>
        <taxon>Eukaryota</taxon>
        <taxon>Fungi</taxon>
        <taxon>Dikarya</taxon>
        <taxon>Basidiomycota</taxon>
        <taxon>Agaricomycotina</taxon>
        <taxon>Agaricomycetes</taxon>
        <taxon>Agaricomycetidae</taxon>
        <taxon>Boletales</taxon>
        <taxon>Coniophorineae</taxon>
        <taxon>Coniophoraceae</taxon>
        <taxon>Coniophora</taxon>
    </lineage>
</organism>
<dbReference type="RefSeq" id="XP_007771464.1">
    <property type="nucleotide sequence ID" value="XM_007773274.1"/>
</dbReference>
<proteinExistence type="predicted"/>
<dbReference type="Proteomes" id="UP000053558">
    <property type="component" value="Unassembled WGS sequence"/>
</dbReference>
<evidence type="ECO:0000313" key="1">
    <source>
        <dbReference type="EMBL" id="EIW78427.1"/>
    </source>
</evidence>
<keyword evidence="2" id="KW-1185">Reference proteome</keyword>
<name>A0A5M3MH92_CONPW</name>
<dbReference type="AlphaFoldDB" id="A0A5M3MH92"/>
<gene>
    <name evidence="1" type="ORF">CONPUDRAFT_108327</name>
</gene>
<accession>A0A5M3MH92</accession>
<dbReference type="GeneID" id="19198705"/>
<reference evidence="2" key="1">
    <citation type="journal article" date="2012" name="Science">
        <title>The Paleozoic origin of enzymatic lignin decomposition reconstructed from 31 fungal genomes.</title>
        <authorList>
            <person name="Floudas D."/>
            <person name="Binder M."/>
            <person name="Riley R."/>
            <person name="Barry K."/>
            <person name="Blanchette R.A."/>
            <person name="Henrissat B."/>
            <person name="Martinez A.T."/>
            <person name="Otillar R."/>
            <person name="Spatafora J.W."/>
            <person name="Yadav J.S."/>
            <person name="Aerts A."/>
            <person name="Benoit I."/>
            <person name="Boyd A."/>
            <person name="Carlson A."/>
            <person name="Copeland A."/>
            <person name="Coutinho P.M."/>
            <person name="de Vries R.P."/>
            <person name="Ferreira P."/>
            <person name="Findley K."/>
            <person name="Foster B."/>
            <person name="Gaskell J."/>
            <person name="Glotzer D."/>
            <person name="Gorecki P."/>
            <person name="Heitman J."/>
            <person name="Hesse C."/>
            <person name="Hori C."/>
            <person name="Igarashi K."/>
            <person name="Jurgens J.A."/>
            <person name="Kallen N."/>
            <person name="Kersten P."/>
            <person name="Kohler A."/>
            <person name="Kuees U."/>
            <person name="Kumar T.K.A."/>
            <person name="Kuo A."/>
            <person name="LaButti K."/>
            <person name="Larrondo L.F."/>
            <person name="Lindquist E."/>
            <person name="Ling A."/>
            <person name="Lombard V."/>
            <person name="Lucas S."/>
            <person name="Lundell T."/>
            <person name="Martin R."/>
            <person name="McLaughlin D.J."/>
            <person name="Morgenstern I."/>
            <person name="Morin E."/>
            <person name="Murat C."/>
            <person name="Nagy L.G."/>
            <person name="Nolan M."/>
            <person name="Ohm R.A."/>
            <person name="Patyshakuliyeva A."/>
            <person name="Rokas A."/>
            <person name="Ruiz-Duenas F.J."/>
            <person name="Sabat G."/>
            <person name="Salamov A."/>
            <person name="Samejima M."/>
            <person name="Schmutz J."/>
            <person name="Slot J.C."/>
            <person name="St John F."/>
            <person name="Stenlid J."/>
            <person name="Sun H."/>
            <person name="Sun S."/>
            <person name="Syed K."/>
            <person name="Tsang A."/>
            <person name="Wiebenga A."/>
            <person name="Young D."/>
            <person name="Pisabarro A."/>
            <person name="Eastwood D.C."/>
            <person name="Martin F."/>
            <person name="Cullen D."/>
            <person name="Grigoriev I.V."/>
            <person name="Hibbett D.S."/>
        </authorList>
    </citation>
    <scope>NUCLEOTIDE SEQUENCE [LARGE SCALE GENOMIC DNA]</scope>
    <source>
        <strain evidence="2">RWD-64-598 SS2</strain>
    </source>
</reference>
<dbReference type="OMA" id="QCGRNID"/>
<protein>
    <submittedName>
        <fullName evidence="1">Uncharacterized protein</fullName>
    </submittedName>
</protein>
<sequence length="205" mass="22016">MYGLNPFDAWNMGNGQSSENNPWSGSQSPSVYGALPWPGSPPASGGSLGDIVTFKFTYFNPTILNCKVVGPHDKTGFEINTEASSPAYTVFKDGTGTVFALIDWSGSRPHVEALGSIPKQPVASWMRLTPDRGSRIMIVDGASYSWTPSGRFVHLTLTNSSTLLARIYKTHDSVYLEITPSGIQLGLLNVSVLATTLLQSGKSID</sequence>
<comment type="caution">
    <text evidence="1">The sequence shown here is derived from an EMBL/GenBank/DDBJ whole genome shotgun (WGS) entry which is preliminary data.</text>
</comment>